<evidence type="ECO:0000256" key="1">
    <source>
        <dbReference type="ARBA" id="ARBA00022612"/>
    </source>
</evidence>
<feature type="region of interest" description="Disordered" evidence="2">
    <location>
        <begin position="509"/>
        <end position="548"/>
    </location>
</feature>
<organism evidence="4 5">
    <name type="scientific">Bosea vestrisii</name>
    <dbReference type="NCBI Taxonomy" id="151416"/>
    <lineage>
        <taxon>Bacteria</taxon>
        <taxon>Pseudomonadati</taxon>
        <taxon>Pseudomonadota</taxon>
        <taxon>Alphaproteobacteria</taxon>
        <taxon>Hyphomicrobiales</taxon>
        <taxon>Boseaceae</taxon>
        <taxon>Bosea</taxon>
    </lineage>
</organism>
<protein>
    <submittedName>
        <fullName evidence="4">Phage tail tape measure protein</fullName>
    </submittedName>
</protein>
<evidence type="ECO:0000313" key="5">
    <source>
        <dbReference type="Proteomes" id="UP001596104"/>
    </source>
</evidence>
<dbReference type="PANTHER" id="PTHR37813:SF1">
    <property type="entry name" value="FELS-2 PROPHAGE PROTEIN"/>
    <property type="match status" value="1"/>
</dbReference>
<feature type="region of interest" description="Disordered" evidence="2">
    <location>
        <begin position="413"/>
        <end position="450"/>
    </location>
</feature>
<feature type="domain" description="Phage tail tape measure protein" evidence="3">
    <location>
        <begin position="125"/>
        <end position="311"/>
    </location>
</feature>
<dbReference type="Proteomes" id="UP001596104">
    <property type="component" value="Unassembled WGS sequence"/>
</dbReference>
<feature type="compositionally biased region" description="Basic and acidic residues" evidence="2">
    <location>
        <begin position="414"/>
        <end position="449"/>
    </location>
</feature>
<name>A0ABW0H6B6_9HYPH</name>
<feature type="compositionally biased region" description="Polar residues" evidence="2">
    <location>
        <begin position="646"/>
        <end position="659"/>
    </location>
</feature>
<sequence>MAVVNEARAILTAEDRASAVLAMVARNFDRLDRAATRLNAQSGNVRAQERTQAGLARTTALLGGVGSAALRAAGPLAGVISVYGAGAALNGANRAFAQNERAMTRIAVTADASRAAQQASWTELQRLADDTAQPVDKVREGLDALVASGRSLPEAMAFLPAVAKTAQASGSEVQDIAKTADSVGESFKLAGSDMQAAFDIMAAGGKAGKFELKDMARYLPSLGPAASAIGFEGKKGLSDLVAMLQVMRKGSGTAEEAVASMNNILAKMESDKTTKALKELGVDSEAAFKKARAEGKNLVEVFEELVNKALKGDRSRLGEIIDDMEFKRGVQALMMFKGEWQDLSRTMQASSAGTVATDLARVLADRQTSFDRLSNSASRFADIVGNRVGPAFKSMAAAATAALDAASEALTPKQTDKELAEEVGYRRKSRAQESIENAERARERQRKLSDPASEYYDMRDGGFARRTELARAAREAILRKKPRRTIGEQAELDALDSGGIRAEAGKMTKKVLDDRSRPVEERVSSHMHALTQHRRARAEYAEEQGLKDYRESQARRADFLRQEREQRAADDAGASKRSGIYRNVDAVRREDQSFDRKDDEFTAGEALAGTGEAGTRLQSAFADMMKVERSRSLTRRGLPTDADGGRTNTGYDPTAGRSTDSAARELKAAVEGLLRQQTGSANPEQVGALFQQLQQAAKALADKPATGPGADPLYTSGGGDAIKQALDGIKAEVKPDQITAKADVDVTSKVEVKVEQSPDFWAKVDARIEAKAPKGMGGVSLPGKEGGGGASSAASRF</sequence>
<evidence type="ECO:0000313" key="4">
    <source>
        <dbReference type="EMBL" id="MFC5391619.1"/>
    </source>
</evidence>
<feature type="compositionally biased region" description="Gly residues" evidence="2">
    <location>
        <begin position="775"/>
        <end position="790"/>
    </location>
</feature>
<dbReference type="NCBIfam" id="TIGR01760">
    <property type="entry name" value="tape_meas_TP901"/>
    <property type="match status" value="1"/>
</dbReference>
<feature type="region of interest" description="Disordered" evidence="2">
    <location>
        <begin position="628"/>
        <end position="659"/>
    </location>
</feature>
<comment type="caution">
    <text evidence="4">The sequence shown here is derived from an EMBL/GenBank/DDBJ whole genome shotgun (WGS) entry which is preliminary data.</text>
</comment>
<feature type="compositionally biased region" description="Basic and acidic residues" evidence="2">
    <location>
        <begin position="509"/>
        <end position="524"/>
    </location>
</feature>
<evidence type="ECO:0000256" key="2">
    <source>
        <dbReference type="SAM" id="MobiDB-lite"/>
    </source>
</evidence>
<feature type="region of interest" description="Disordered" evidence="2">
    <location>
        <begin position="773"/>
        <end position="797"/>
    </location>
</feature>
<gene>
    <name evidence="4" type="ORF">ACFPPC_03070</name>
</gene>
<dbReference type="InterPro" id="IPR010090">
    <property type="entry name" value="Phage_tape_meas"/>
</dbReference>
<accession>A0ABW0H6B6</accession>
<keyword evidence="5" id="KW-1185">Reference proteome</keyword>
<reference evidence="5" key="1">
    <citation type="journal article" date="2019" name="Int. J. Syst. Evol. Microbiol.">
        <title>The Global Catalogue of Microorganisms (GCM) 10K type strain sequencing project: providing services to taxonomists for standard genome sequencing and annotation.</title>
        <authorList>
            <consortium name="The Broad Institute Genomics Platform"/>
            <consortium name="The Broad Institute Genome Sequencing Center for Infectious Disease"/>
            <person name="Wu L."/>
            <person name="Ma J."/>
        </authorList>
    </citation>
    <scope>NUCLEOTIDE SEQUENCE [LARGE SCALE GENOMIC DNA]</scope>
    <source>
        <strain evidence="5">CGMCC 1.16326</strain>
    </source>
</reference>
<dbReference type="PANTHER" id="PTHR37813">
    <property type="entry name" value="FELS-2 PROPHAGE PROTEIN"/>
    <property type="match status" value="1"/>
</dbReference>
<evidence type="ECO:0000259" key="3">
    <source>
        <dbReference type="Pfam" id="PF10145"/>
    </source>
</evidence>
<proteinExistence type="predicted"/>
<dbReference type="Pfam" id="PF10145">
    <property type="entry name" value="PhageMin_Tail"/>
    <property type="match status" value="1"/>
</dbReference>
<feature type="compositionally biased region" description="Basic and acidic residues" evidence="2">
    <location>
        <begin position="537"/>
        <end position="548"/>
    </location>
</feature>
<keyword evidence="1" id="KW-1188">Viral release from host cell</keyword>
<dbReference type="RefSeq" id="WP_377006422.1">
    <property type="nucleotide sequence ID" value="NZ_JBHSLV010000007.1"/>
</dbReference>
<dbReference type="EMBL" id="JBHSLV010000007">
    <property type="protein sequence ID" value="MFC5391619.1"/>
    <property type="molecule type" value="Genomic_DNA"/>
</dbReference>